<keyword evidence="7" id="KW-0547">Nucleotide-binding</keyword>
<comment type="subcellular location">
    <subcellularLocation>
        <location evidence="1">Cytoplasm</location>
    </subcellularLocation>
</comment>
<keyword evidence="8" id="KW-0067">ATP-binding</keyword>
<dbReference type="EMBL" id="CP056775">
    <property type="protein sequence ID" value="QRR01798.1"/>
    <property type="molecule type" value="Genomic_DNA"/>
</dbReference>
<evidence type="ECO:0000256" key="6">
    <source>
        <dbReference type="ARBA" id="ARBA00022723"/>
    </source>
</evidence>
<keyword evidence="9" id="KW-0460">Magnesium</keyword>
<evidence type="ECO:0000256" key="4">
    <source>
        <dbReference type="ARBA" id="ARBA00022490"/>
    </source>
</evidence>
<organism evidence="11 12">
    <name type="scientific">Dyadobacter sandarakinus</name>
    <dbReference type="NCBI Taxonomy" id="2747268"/>
    <lineage>
        <taxon>Bacteria</taxon>
        <taxon>Pseudomonadati</taxon>
        <taxon>Bacteroidota</taxon>
        <taxon>Cytophagia</taxon>
        <taxon>Cytophagales</taxon>
        <taxon>Spirosomataceae</taxon>
        <taxon>Dyadobacter</taxon>
    </lineage>
</organism>
<keyword evidence="4" id="KW-0963">Cytoplasm</keyword>
<evidence type="ECO:0000313" key="11">
    <source>
        <dbReference type="EMBL" id="QRR01798.1"/>
    </source>
</evidence>
<dbReference type="Gene3D" id="3.40.50.300">
    <property type="entry name" value="P-loop containing nucleotide triphosphate hydrolases"/>
    <property type="match status" value="1"/>
</dbReference>
<dbReference type="Proteomes" id="UP000612680">
    <property type="component" value="Chromosome"/>
</dbReference>
<name>A0ABX7I7U4_9BACT</name>
<gene>
    <name evidence="11" type="primary">tsaE</name>
    <name evidence="11" type="ORF">HWI92_13195</name>
</gene>
<dbReference type="PANTHER" id="PTHR33540:SF2">
    <property type="entry name" value="TRNA THREONYLCARBAMOYLADENOSINE BIOSYNTHESIS PROTEIN TSAE"/>
    <property type="match status" value="1"/>
</dbReference>
<protein>
    <recommendedName>
        <fullName evidence="3">tRNA threonylcarbamoyladenosine biosynthesis protein TsaE</fullName>
    </recommendedName>
    <alternativeName>
        <fullName evidence="10">t(6)A37 threonylcarbamoyladenosine biosynthesis protein TsaE</fullName>
    </alternativeName>
</protein>
<dbReference type="InterPro" id="IPR003442">
    <property type="entry name" value="T6A_TsaE"/>
</dbReference>
<sequence>MTNHPDILQFSGLEELPAISSQLLQIGKDIPVWMFRGQMGAGKTTLIKDLCRHLGVTVPVQSPTFSIVNEYEHEDGLVYHFDFYRIKEESEALDLGVEEYFDSGDFCFVEWPDRIASLWPEEYLLLELMVEESGARVMRISRQVR</sequence>
<dbReference type="NCBIfam" id="TIGR00150">
    <property type="entry name" value="T6A_YjeE"/>
    <property type="match status" value="1"/>
</dbReference>
<evidence type="ECO:0000256" key="7">
    <source>
        <dbReference type="ARBA" id="ARBA00022741"/>
    </source>
</evidence>
<evidence type="ECO:0000313" key="12">
    <source>
        <dbReference type="Proteomes" id="UP000612680"/>
    </source>
</evidence>
<proteinExistence type="inferred from homology"/>
<accession>A0ABX7I7U4</accession>
<evidence type="ECO:0000256" key="10">
    <source>
        <dbReference type="ARBA" id="ARBA00032441"/>
    </source>
</evidence>
<dbReference type="PANTHER" id="PTHR33540">
    <property type="entry name" value="TRNA THREONYLCARBAMOYLADENOSINE BIOSYNTHESIS PROTEIN TSAE"/>
    <property type="match status" value="1"/>
</dbReference>
<keyword evidence="12" id="KW-1185">Reference proteome</keyword>
<dbReference type="InterPro" id="IPR027417">
    <property type="entry name" value="P-loop_NTPase"/>
</dbReference>
<dbReference type="SUPFAM" id="SSF52540">
    <property type="entry name" value="P-loop containing nucleoside triphosphate hydrolases"/>
    <property type="match status" value="1"/>
</dbReference>
<evidence type="ECO:0000256" key="9">
    <source>
        <dbReference type="ARBA" id="ARBA00022842"/>
    </source>
</evidence>
<evidence type="ECO:0000256" key="3">
    <source>
        <dbReference type="ARBA" id="ARBA00019010"/>
    </source>
</evidence>
<comment type="similarity">
    <text evidence="2">Belongs to the TsaE family.</text>
</comment>
<reference evidence="11 12" key="1">
    <citation type="submission" date="2020-06" db="EMBL/GenBank/DDBJ databases">
        <title>Dyadobacter sandarakinus sp. nov., isolated from the soil of the Arctic Yellow River Station.</title>
        <authorList>
            <person name="Zhang Y."/>
            <person name="Peng F."/>
        </authorList>
    </citation>
    <scope>NUCLEOTIDE SEQUENCE [LARGE SCALE GENOMIC DNA]</scope>
    <source>
        <strain evidence="11 12">Q3-56</strain>
    </source>
</reference>
<evidence type="ECO:0000256" key="1">
    <source>
        <dbReference type="ARBA" id="ARBA00004496"/>
    </source>
</evidence>
<dbReference type="Pfam" id="PF02367">
    <property type="entry name" value="TsaE"/>
    <property type="match status" value="1"/>
</dbReference>
<keyword evidence="5" id="KW-0819">tRNA processing</keyword>
<evidence type="ECO:0000256" key="8">
    <source>
        <dbReference type="ARBA" id="ARBA00022840"/>
    </source>
</evidence>
<keyword evidence="6" id="KW-0479">Metal-binding</keyword>
<evidence type="ECO:0000256" key="5">
    <source>
        <dbReference type="ARBA" id="ARBA00022694"/>
    </source>
</evidence>
<evidence type="ECO:0000256" key="2">
    <source>
        <dbReference type="ARBA" id="ARBA00007599"/>
    </source>
</evidence>
<dbReference type="RefSeq" id="WP_204655810.1">
    <property type="nucleotide sequence ID" value="NZ_CP056775.1"/>
</dbReference>